<protein>
    <submittedName>
        <fullName evidence="1">DUF6453 family protein</fullName>
    </submittedName>
</protein>
<proteinExistence type="predicted"/>
<dbReference type="Pfam" id="PF20051">
    <property type="entry name" value="DUF6453"/>
    <property type="match status" value="1"/>
</dbReference>
<organism evidence="1 2">
    <name type="scientific">Enterobacter kobei</name>
    <dbReference type="NCBI Taxonomy" id="208224"/>
    <lineage>
        <taxon>Bacteria</taxon>
        <taxon>Pseudomonadati</taxon>
        <taxon>Pseudomonadota</taxon>
        <taxon>Gammaproteobacteria</taxon>
        <taxon>Enterobacterales</taxon>
        <taxon>Enterobacteriaceae</taxon>
        <taxon>Enterobacter</taxon>
        <taxon>Enterobacter cloacae complex</taxon>
    </lineage>
</organism>
<name>A0AAJ6LPC6_9ENTR</name>
<evidence type="ECO:0000313" key="2">
    <source>
        <dbReference type="Proteomes" id="UP001228563"/>
    </source>
</evidence>
<gene>
    <name evidence="1" type="ORF">M2B19_10045</name>
</gene>
<evidence type="ECO:0000313" key="1">
    <source>
        <dbReference type="EMBL" id="WMT67882.1"/>
    </source>
</evidence>
<reference evidence="1" key="1">
    <citation type="submission" date="2022-04" db="EMBL/GenBank/DDBJ databases">
        <title>Co-occurrence of mcr-9 and blaNDM-1 in multidrug-resistant Enterobacter kobei strain isolated from an infant with urinary infection.</title>
        <authorList>
            <person name="Zeng H."/>
        </authorList>
    </citation>
    <scope>NUCLEOTIDE SEQUENCE</scope>
    <source>
        <strain evidence="1">EC1382</strain>
    </source>
</reference>
<dbReference type="InterPro" id="IPR045604">
    <property type="entry name" value="DUF6453"/>
</dbReference>
<dbReference type="EMBL" id="CP096849">
    <property type="protein sequence ID" value="WMT67882.1"/>
    <property type="molecule type" value="Genomic_DNA"/>
</dbReference>
<dbReference type="AlphaFoldDB" id="A0AAJ6LPC6"/>
<dbReference type="Proteomes" id="UP001228563">
    <property type="component" value="Chromosome"/>
</dbReference>
<sequence>MATASPSIFRVVAGSYLGHGDNMPTGLLIELNDGGKRMAITAGLRCPSFGASFDSGYQKAKYADISGYVSGSQVLFIPHAAAYLDSGLLHKMNSVTISGARVTQNSTMKDNSISERESTYTFPGSLWQIFPTGQRSGVGLLISDSTDFTSITNATQSGQCIWKGTVNVPTGGWAVPTISGYDKSKYIVFGRCNSGNTIDFDGNTVRFFSPPSTNDDAPTTGTIDIVIFASGVAPQPGTGLNIFNAEGACTFSTTKRPFVYLNQLWSPSTSAVSIGSGYVPLGRFGLMIHMVNGMYVYRMFGIKIQNGSASVQGGKYLGREQYAIFGNNTITPLSLPVLPDMYV</sequence>
<accession>A0AAJ6LPC6</accession>